<protein>
    <submittedName>
        <fullName evidence="6">Protein kinase domain protein</fullName>
    </submittedName>
</protein>
<keyword evidence="1" id="KW-0808">Transferase</keyword>
<evidence type="ECO:0000256" key="1">
    <source>
        <dbReference type="ARBA" id="ARBA00022679"/>
    </source>
</evidence>
<keyword evidence="3 6" id="KW-0418">Kinase</keyword>
<accession>A0A518GBS7</accession>
<dbReference type="Proteomes" id="UP000318017">
    <property type="component" value="Chromosome"/>
</dbReference>
<evidence type="ECO:0000313" key="6">
    <source>
        <dbReference type="EMBL" id="QDV26072.1"/>
    </source>
</evidence>
<reference evidence="6 7" key="1">
    <citation type="submission" date="2019-02" db="EMBL/GenBank/DDBJ databases">
        <title>Deep-cultivation of Planctomycetes and their phenomic and genomic characterization uncovers novel biology.</title>
        <authorList>
            <person name="Wiegand S."/>
            <person name="Jogler M."/>
            <person name="Boedeker C."/>
            <person name="Pinto D."/>
            <person name="Vollmers J."/>
            <person name="Rivas-Marin E."/>
            <person name="Kohn T."/>
            <person name="Peeters S.H."/>
            <person name="Heuer A."/>
            <person name="Rast P."/>
            <person name="Oberbeckmann S."/>
            <person name="Bunk B."/>
            <person name="Jeske O."/>
            <person name="Meyerdierks A."/>
            <person name="Storesund J.E."/>
            <person name="Kallscheuer N."/>
            <person name="Luecker S."/>
            <person name="Lage O.M."/>
            <person name="Pohl T."/>
            <person name="Merkel B.J."/>
            <person name="Hornburger P."/>
            <person name="Mueller R.-W."/>
            <person name="Bruemmer F."/>
            <person name="Labrenz M."/>
            <person name="Spormann A.M."/>
            <person name="Op den Camp H."/>
            <person name="Overmann J."/>
            <person name="Amann R."/>
            <person name="Jetten M.S.M."/>
            <person name="Mascher T."/>
            <person name="Medema M.H."/>
            <person name="Devos D.P."/>
            <person name="Kaster A.-K."/>
            <person name="Ovreas L."/>
            <person name="Rohde M."/>
            <person name="Galperin M.Y."/>
            <person name="Jogler C."/>
        </authorList>
    </citation>
    <scope>NUCLEOTIDE SEQUENCE [LARGE SCALE GENOMIC DNA]</scope>
    <source>
        <strain evidence="6 7">Q31a</strain>
    </source>
</reference>
<organism evidence="6 7">
    <name type="scientific">Aureliella helgolandensis</name>
    <dbReference type="NCBI Taxonomy" id="2527968"/>
    <lineage>
        <taxon>Bacteria</taxon>
        <taxon>Pseudomonadati</taxon>
        <taxon>Planctomycetota</taxon>
        <taxon>Planctomycetia</taxon>
        <taxon>Pirellulales</taxon>
        <taxon>Pirellulaceae</taxon>
        <taxon>Aureliella</taxon>
    </lineage>
</organism>
<gene>
    <name evidence="6" type="ORF">Q31a_44430</name>
</gene>
<sequence>MRKRRIVKVVAERLESFIQSNFETQAQFLDAADIGRTTLHRMLTGESVKRQTILEMVAHLADSGKPLSLDDLVDDERPQPNSVELASEWQQDEWEVIASSIGRLRTMSNGIVMQHAKARHRLLTNEFGRMKVYDIRGLGREMRLRYRDALTRHATVCRKLFETPQISTNITLVARDDYRLWSVVDRWVEGSPLDEYVEQNKPDLPGLISVWLDIAKGIQALHEQSIIGREIRPESILISSDAKHCTLTDLELAKLLEAETTVSSHWQPNPYRAPEILGGESRVQADIYSFAKIAAFTLARSVQEDAQEAIESAALPNGIQSFLTESLSPRWPKRPKSLVELLPLLEREKRDDY</sequence>
<dbReference type="AlphaFoldDB" id="A0A518GBS7"/>
<keyword evidence="4" id="KW-0067">ATP-binding</keyword>
<keyword evidence="2" id="KW-0547">Nucleotide-binding</keyword>
<evidence type="ECO:0000313" key="7">
    <source>
        <dbReference type="Proteomes" id="UP000318017"/>
    </source>
</evidence>
<dbReference type="InterPro" id="IPR000719">
    <property type="entry name" value="Prot_kinase_dom"/>
</dbReference>
<dbReference type="InterPro" id="IPR011009">
    <property type="entry name" value="Kinase-like_dom_sf"/>
</dbReference>
<dbReference type="KEGG" id="ahel:Q31a_44430"/>
<evidence type="ECO:0000259" key="5">
    <source>
        <dbReference type="PROSITE" id="PS50011"/>
    </source>
</evidence>
<dbReference type="RefSeq" id="WP_197355428.1">
    <property type="nucleotide sequence ID" value="NZ_CP036298.1"/>
</dbReference>
<dbReference type="SMART" id="SM00220">
    <property type="entry name" value="S_TKc"/>
    <property type="match status" value="1"/>
</dbReference>
<evidence type="ECO:0000256" key="2">
    <source>
        <dbReference type="ARBA" id="ARBA00022741"/>
    </source>
</evidence>
<keyword evidence="7" id="KW-1185">Reference proteome</keyword>
<dbReference type="PROSITE" id="PS50011">
    <property type="entry name" value="PROTEIN_KINASE_DOM"/>
    <property type="match status" value="1"/>
</dbReference>
<feature type="domain" description="Protein kinase" evidence="5">
    <location>
        <begin position="101"/>
        <end position="353"/>
    </location>
</feature>
<dbReference type="GO" id="GO:0005524">
    <property type="term" value="F:ATP binding"/>
    <property type="evidence" value="ECO:0007669"/>
    <property type="project" value="UniProtKB-KW"/>
</dbReference>
<dbReference type="SUPFAM" id="SSF56112">
    <property type="entry name" value="Protein kinase-like (PK-like)"/>
    <property type="match status" value="1"/>
</dbReference>
<dbReference type="Gene3D" id="1.10.510.10">
    <property type="entry name" value="Transferase(Phosphotransferase) domain 1"/>
    <property type="match status" value="1"/>
</dbReference>
<dbReference type="PANTHER" id="PTHR44329:SF288">
    <property type="entry name" value="MITOGEN-ACTIVATED PROTEIN KINASE KINASE KINASE 20"/>
    <property type="match status" value="1"/>
</dbReference>
<name>A0A518GBS7_9BACT</name>
<proteinExistence type="predicted"/>
<evidence type="ECO:0000256" key="3">
    <source>
        <dbReference type="ARBA" id="ARBA00022777"/>
    </source>
</evidence>
<dbReference type="InterPro" id="IPR051681">
    <property type="entry name" value="Ser/Thr_Kinases-Pseudokinases"/>
</dbReference>
<dbReference type="EMBL" id="CP036298">
    <property type="protein sequence ID" value="QDV26072.1"/>
    <property type="molecule type" value="Genomic_DNA"/>
</dbReference>
<evidence type="ECO:0000256" key="4">
    <source>
        <dbReference type="ARBA" id="ARBA00022840"/>
    </source>
</evidence>
<dbReference type="PANTHER" id="PTHR44329">
    <property type="entry name" value="SERINE/THREONINE-PROTEIN KINASE TNNI3K-RELATED"/>
    <property type="match status" value="1"/>
</dbReference>
<dbReference type="Pfam" id="PF00069">
    <property type="entry name" value="Pkinase"/>
    <property type="match status" value="1"/>
</dbReference>
<dbReference type="GO" id="GO:0004674">
    <property type="term" value="F:protein serine/threonine kinase activity"/>
    <property type="evidence" value="ECO:0007669"/>
    <property type="project" value="TreeGrafter"/>
</dbReference>